<keyword evidence="2" id="KW-0963">Cytoplasm</keyword>
<dbReference type="EMBL" id="CP095073">
    <property type="protein sequence ID" value="UOQ43563.1"/>
    <property type="molecule type" value="Genomic_DNA"/>
</dbReference>
<comment type="similarity">
    <text evidence="5">Belongs to the short-chain dehydrogenases/reductases (SDR) family.</text>
</comment>
<name>A0ABY4EI59_9BACI</name>
<keyword evidence="4 6" id="KW-0560">Oxidoreductase</keyword>
<accession>A0ABY4EI59</accession>
<proteinExistence type="inferred from homology"/>
<evidence type="ECO:0000256" key="2">
    <source>
        <dbReference type="ARBA" id="ARBA00022490"/>
    </source>
</evidence>
<dbReference type="InterPro" id="IPR051721">
    <property type="entry name" value="Biopterin_syn/organic_redct"/>
</dbReference>
<dbReference type="NCBIfam" id="NF005381">
    <property type="entry name" value="PRK06924.1"/>
    <property type="match status" value="1"/>
</dbReference>
<evidence type="ECO:0000256" key="4">
    <source>
        <dbReference type="ARBA" id="ARBA00023002"/>
    </source>
</evidence>
<evidence type="ECO:0000313" key="7">
    <source>
        <dbReference type="Proteomes" id="UP000831787"/>
    </source>
</evidence>
<comment type="subcellular location">
    <subcellularLocation>
        <location evidence="1">Cytoplasm</location>
    </subcellularLocation>
</comment>
<gene>
    <name evidence="6" type="ORF">MUN89_16840</name>
</gene>
<evidence type="ECO:0000313" key="6">
    <source>
        <dbReference type="EMBL" id="UOQ43563.1"/>
    </source>
</evidence>
<dbReference type="PANTHER" id="PTHR44085:SF2">
    <property type="entry name" value="SEPIAPTERIN REDUCTASE"/>
    <property type="match status" value="1"/>
</dbReference>
<dbReference type="PANTHER" id="PTHR44085">
    <property type="entry name" value="SEPIAPTERIN REDUCTASE"/>
    <property type="match status" value="1"/>
</dbReference>
<reference evidence="6 7" key="1">
    <citation type="submission" date="2022-04" db="EMBL/GenBank/DDBJ databases">
        <title>Halobacillus sp. isolated from saltern.</title>
        <authorList>
            <person name="Won M."/>
            <person name="Lee C.-M."/>
            <person name="Woen H.-Y."/>
            <person name="Kwon S.-W."/>
        </authorList>
    </citation>
    <scope>NUCLEOTIDE SEQUENCE [LARGE SCALE GENOMIC DNA]</scope>
    <source>
        <strain evidence="6 7">SSBR10-3</strain>
    </source>
</reference>
<dbReference type="SUPFAM" id="SSF51735">
    <property type="entry name" value="NAD(P)-binding Rossmann-fold domains"/>
    <property type="match status" value="1"/>
</dbReference>
<keyword evidence="3" id="KW-0521">NADP</keyword>
<protein>
    <submittedName>
        <fullName evidence="6">(S)-benzoin forming benzil reductase</fullName>
        <ecNumber evidence="6">1.1.1.320</ecNumber>
    </submittedName>
</protein>
<dbReference type="Proteomes" id="UP000831787">
    <property type="component" value="Chromosome"/>
</dbReference>
<dbReference type="PRINTS" id="PR00080">
    <property type="entry name" value="SDRFAMILY"/>
</dbReference>
<dbReference type="InterPro" id="IPR036291">
    <property type="entry name" value="NAD(P)-bd_dom_sf"/>
</dbReference>
<dbReference type="InterPro" id="IPR002347">
    <property type="entry name" value="SDR_fam"/>
</dbReference>
<keyword evidence="7" id="KW-1185">Reference proteome</keyword>
<sequence length="250" mass="28114">MHYAIVTGDSRGIGEAFAKKFIEKNVNIVGISRTKNQELEQLAAAQNVEYKHFSCDLSEQNLVENCLEQVVKHVFHEQTHYVYLINNAGVIEPVEKVGRLQPDKLLKHLQINVAVPMLLFNRCLYEANQHGISSMLINITSGAAEKSVHGWSVYSSGKAAINKFTETAAMEQRDDDHIIFAFSPGVVDTDMQSEIRASSKEAFQDVEDFRQLKEEGKLRSPDTVAAVFIDLVNDPKSIKNGKVYRLYDLI</sequence>
<dbReference type="RefSeq" id="WP_244708922.1">
    <property type="nucleotide sequence ID" value="NZ_CP095073.1"/>
</dbReference>
<organism evidence="6 7">
    <name type="scientific">Halobacillus salinarum</name>
    <dbReference type="NCBI Taxonomy" id="2932257"/>
    <lineage>
        <taxon>Bacteria</taxon>
        <taxon>Bacillati</taxon>
        <taxon>Bacillota</taxon>
        <taxon>Bacilli</taxon>
        <taxon>Bacillales</taxon>
        <taxon>Bacillaceae</taxon>
        <taxon>Halobacillus</taxon>
    </lineage>
</organism>
<evidence type="ECO:0000256" key="1">
    <source>
        <dbReference type="ARBA" id="ARBA00004496"/>
    </source>
</evidence>
<dbReference type="GO" id="GO:0016491">
    <property type="term" value="F:oxidoreductase activity"/>
    <property type="evidence" value="ECO:0007669"/>
    <property type="project" value="UniProtKB-KW"/>
</dbReference>
<dbReference type="EC" id="1.1.1.320" evidence="6"/>
<dbReference type="Gene3D" id="3.40.50.720">
    <property type="entry name" value="NAD(P)-binding Rossmann-like Domain"/>
    <property type="match status" value="1"/>
</dbReference>
<evidence type="ECO:0000256" key="3">
    <source>
        <dbReference type="ARBA" id="ARBA00022857"/>
    </source>
</evidence>
<dbReference type="PRINTS" id="PR00081">
    <property type="entry name" value="GDHRDH"/>
</dbReference>
<dbReference type="Pfam" id="PF00106">
    <property type="entry name" value="adh_short"/>
    <property type="match status" value="1"/>
</dbReference>
<evidence type="ECO:0000256" key="5">
    <source>
        <dbReference type="RuleBase" id="RU000363"/>
    </source>
</evidence>